<dbReference type="InterPro" id="IPR011006">
    <property type="entry name" value="CheY-like_superfamily"/>
</dbReference>
<dbReference type="SUPFAM" id="SSF52172">
    <property type="entry name" value="CheY-like"/>
    <property type="match status" value="1"/>
</dbReference>
<dbReference type="InterPro" id="IPR001789">
    <property type="entry name" value="Sig_transdc_resp-reg_receiver"/>
</dbReference>
<feature type="domain" description="HTH luxR-type" evidence="4">
    <location>
        <begin position="162"/>
        <end position="227"/>
    </location>
</feature>
<dbReference type="GO" id="GO:0006355">
    <property type="term" value="P:regulation of DNA-templated transcription"/>
    <property type="evidence" value="ECO:0007669"/>
    <property type="project" value="InterPro"/>
</dbReference>
<dbReference type="GO" id="GO:0003677">
    <property type="term" value="F:DNA binding"/>
    <property type="evidence" value="ECO:0007669"/>
    <property type="project" value="UniProtKB-KW"/>
</dbReference>
<keyword evidence="1 3" id="KW-0597">Phosphoprotein</keyword>
<gene>
    <name evidence="6" type="ORF">SAMN05421538_11535</name>
</gene>
<accession>A0A1G7GX99</accession>
<dbReference type="CDD" id="cd06170">
    <property type="entry name" value="LuxR_C_like"/>
    <property type="match status" value="1"/>
</dbReference>
<organism evidence="6 7">
    <name type="scientific">Paracoccus isoporae</name>
    <dbReference type="NCBI Taxonomy" id="591205"/>
    <lineage>
        <taxon>Bacteria</taxon>
        <taxon>Pseudomonadati</taxon>
        <taxon>Pseudomonadota</taxon>
        <taxon>Alphaproteobacteria</taxon>
        <taxon>Rhodobacterales</taxon>
        <taxon>Paracoccaceae</taxon>
        <taxon>Paracoccus</taxon>
    </lineage>
</organism>
<dbReference type="SMART" id="SM00448">
    <property type="entry name" value="REC"/>
    <property type="match status" value="1"/>
</dbReference>
<dbReference type="AlphaFoldDB" id="A0A1G7GX99"/>
<dbReference type="STRING" id="591205.SAMN05421538_11535"/>
<evidence type="ECO:0000256" key="1">
    <source>
        <dbReference type="ARBA" id="ARBA00022553"/>
    </source>
</evidence>
<evidence type="ECO:0000256" key="3">
    <source>
        <dbReference type="PROSITE-ProRule" id="PRU00169"/>
    </source>
</evidence>
<dbReference type="EMBL" id="FNAH01000015">
    <property type="protein sequence ID" value="SDE92788.1"/>
    <property type="molecule type" value="Genomic_DNA"/>
</dbReference>
<evidence type="ECO:0000313" key="7">
    <source>
        <dbReference type="Proteomes" id="UP000199344"/>
    </source>
</evidence>
<dbReference type="Pfam" id="PF00072">
    <property type="entry name" value="Response_reg"/>
    <property type="match status" value="1"/>
</dbReference>
<dbReference type="Proteomes" id="UP000199344">
    <property type="component" value="Unassembled WGS sequence"/>
</dbReference>
<dbReference type="PROSITE" id="PS50043">
    <property type="entry name" value="HTH_LUXR_2"/>
    <property type="match status" value="1"/>
</dbReference>
<dbReference type="PROSITE" id="PS50110">
    <property type="entry name" value="RESPONSE_REGULATORY"/>
    <property type="match status" value="1"/>
</dbReference>
<evidence type="ECO:0000259" key="5">
    <source>
        <dbReference type="PROSITE" id="PS50110"/>
    </source>
</evidence>
<proteinExistence type="predicted"/>
<dbReference type="PRINTS" id="PR00038">
    <property type="entry name" value="HTHLUXR"/>
</dbReference>
<dbReference type="GO" id="GO:0000160">
    <property type="term" value="P:phosphorelay signal transduction system"/>
    <property type="evidence" value="ECO:0007669"/>
    <property type="project" value="InterPro"/>
</dbReference>
<keyword evidence="2 6" id="KW-0238">DNA-binding</keyword>
<dbReference type="PANTHER" id="PTHR45566">
    <property type="entry name" value="HTH-TYPE TRANSCRIPTIONAL REGULATOR YHJB-RELATED"/>
    <property type="match status" value="1"/>
</dbReference>
<protein>
    <submittedName>
        <fullName evidence="6">DNA-binding response regulator, NarL/FixJ family, contains REC and HTH domains</fullName>
    </submittedName>
</protein>
<dbReference type="InterPro" id="IPR036388">
    <property type="entry name" value="WH-like_DNA-bd_sf"/>
</dbReference>
<dbReference type="Gene3D" id="3.40.50.2300">
    <property type="match status" value="1"/>
</dbReference>
<dbReference type="InterPro" id="IPR000792">
    <property type="entry name" value="Tscrpt_reg_LuxR_C"/>
</dbReference>
<dbReference type="OrthoDB" id="9814495at2"/>
<reference evidence="6 7" key="1">
    <citation type="submission" date="2016-10" db="EMBL/GenBank/DDBJ databases">
        <authorList>
            <person name="de Groot N.N."/>
        </authorList>
    </citation>
    <scope>NUCLEOTIDE SEQUENCE [LARGE SCALE GENOMIC DNA]</scope>
    <source>
        <strain evidence="6 7">DSM 22220</strain>
    </source>
</reference>
<feature type="modified residue" description="4-aspartylphosphate" evidence="3">
    <location>
        <position position="75"/>
    </location>
</feature>
<dbReference type="Gene3D" id="1.10.10.10">
    <property type="entry name" value="Winged helix-like DNA-binding domain superfamily/Winged helix DNA-binding domain"/>
    <property type="match status" value="1"/>
</dbReference>
<dbReference type="InterPro" id="IPR016032">
    <property type="entry name" value="Sig_transdc_resp-reg_C-effctor"/>
</dbReference>
<keyword evidence="7" id="KW-1185">Reference proteome</keyword>
<dbReference type="PROSITE" id="PS00622">
    <property type="entry name" value="HTH_LUXR_1"/>
    <property type="match status" value="1"/>
</dbReference>
<name>A0A1G7GX99_9RHOB</name>
<dbReference type="InterPro" id="IPR058245">
    <property type="entry name" value="NreC/VraR/RcsB-like_REC"/>
</dbReference>
<dbReference type="SUPFAM" id="SSF46894">
    <property type="entry name" value="C-terminal effector domain of the bipartite response regulators"/>
    <property type="match status" value="1"/>
</dbReference>
<sequence length="234" mass="24992">MSQRSGQILESNGEDCAANNGPLILLVDDHPLFLDAMQMTIADAFPDHSISVAHRLSAALDLIAKGARFDLLVLDLNLPDVKGVDGLIRVKSMVGETPVIVVSSLSDQPVVDAVKAAGAIGFVPKHSSREQIVAAIGTVLSKGVLEAEAHRPTADASDADSVIERMKTLTPQQGTILHMICTGKMNKQIAFELEIAETTVKAHVTAILRKMHAHSRTHAVSLAQSVRFDSILPE</sequence>
<evidence type="ECO:0000259" key="4">
    <source>
        <dbReference type="PROSITE" id="PS50043"/>
    </source>
</evidence>
<dbReference type="SMART" id="SM00421">
    <property type="entry name" value="HTH_LUXR"/>
    <property type="match status" value="1"/>
</dbReference>
<dbReference type="RefSeq" id="WP_090525540.1">
    <property type="nucleotide sequence ID" value="NZ_FNAH01000015.1"/>
</dbReference>
<dbReference type="CDD" id="cd17535">
    <property type="entry name" value="REC_NarL-like"/>
    <property type="match status" value="1"/>
</dbReference>
<dbReference type="Pfam" id="PF00196">
    <property type="entry name" value="GerE"/>
    <property type="match status" value="1"/>
</dbReference>
<evidence type="ECO:0000256" key="2">
    <source>
        <dbReference type="ARBA" id="ARBA00023125"/>
    </source>
</evidence>
<dbReference type="PANTHER" id="PTHR45566:SF1">
    <property type="entry name" value="HTH-TYPE TRANSCRIPTIONAL REGULATOR YHJB-RELATED"/>
    <property type="match status" value="1"/>
</dbReference>
<evidence type="ECO:0000313" key="6">
    <source>
        <dbReference type="EMBL" id="SDE92788.1"/>
    </source>
</evidence>
<dbReference type="InterPro" id="IPR051015">
    <property type="entry name" value="EvgA-like"/>
</dbReference>
<feature type="domain" description="Response regulatory" evidence="5">
    <location>
        <begin position="23"/>
        <end position="140"/>
    </location>
</feature>